<evidence type="ECO:0000256" key="5">
    <source>
        <dbReference type="ARBA" id="ARBA00022691"/>
    </source>
</evidence>
<name>A0A368XQ68_9BURK</name>
<comment type="cofactor">
    <cofactor evidence="10">
        <name>FAD</name>
        <dbReference type="ChEBI" id="CHEBI:57692"/>
    </cofactor>
</comment>
<evidence type="ECO:0000259" key="12">
    <source>
        <dbReference type="Pfam" id="PF05430"/>
    </source>
</evidence>
<keyword evidence="14" id="KW-1185">Reference proteome</keyword>
<dbReference type="GO" id="GO:0002097">
    <property type="term" value="P:tRNA wobble base modification"/>
    <property type="evidence" value="ECO:0007669"/>
    <property type="project" value="UniProtKB-UniRule"/>
</dbReference>
<dbReference type="EMBL" id="QPJK01000005">
    <property type="protein sequence ID" value="RCW70150.1"/>
    <property type="molecule type" value="Genomic_DNA"/>
</dbReference>
<comment type="similarity">
    <text evidence="10">In the N-terminal section; belongs to the methyltransferase superfamily. tRNA (mnm(5)s(2)U34)-methyltransferase family.</text>
</comment>
<feature type="region of interest" description="FAD-dependent cmnm(5)s(2)U34 oxidoreductase" evidence="10">
    <location>
        <begin position="254"/>
        <end position="607"/>
    </location>
</feature>
<feature type="region of interest" description="tRNA (mnm(5)s(2)U34)-methyltransferase" evidence="10">
    <location>
        <begin position="1"/>
        <end position="227"/>
    </location>
</feature>
<dbReference type="InterPro" id="IPR017610">
    <property type="entry name" value="tRNA_S-uridine_synth_MnmC_C"/>
</dbReference>
<dbReference type="InterPro" id="IPR036188">
    <property type="entry name" value="FAD/NAD-bd_sf"/>
</dbReference>
<dbReference type="InterPro" id="IPR023032">
    <property type="entry name" value="tRNA_MAMT_biosynth_bifunc_MnmC"/>
</dbReference>
<dbReference type="AlphaFoldDB" id="A0A368XQ68"/>
<keyword evidence="4 10" id="KW-0808">Transferase</keyword>
<dbReference type="Gene3D" id="3.40.50.150">
    <property type="entry name" value="Vaccinia Virus protein VP39"/>
    <property type="match status" value="1"/>
</dbReference>
<evidence type="ECO:0000256" key="6">
    <source>
        <dbReference type="ARBA" id="ARBA00022694"/>
    </source>
</evidence>
<dbReference type="NCBIfam" id="NF033855">
    <property type="entry name" value="tRNA_MNMC2"/>
    <property type="match status" value="1"/>
</dbReference>
<dbReference type="Pfam" id="PF01266">
    <property type="entry name" value="DAO"/>
    <property type="match status" value="1"/>
</dbReference>
<dbReference type="OrthoDB" id="9786494at2"/>
<dbReference type="PANTHER" id="PTHR13847">
    <property type="entry name" value="SARCOSINE DEHYDROGENASE-RELATED"/>
    <property type="match status" value="1"/>
</dbReference>
<comment type="subcellular location">
    <subcellularLocation>
        <location evidence="10">Cytoplasm</location>
    </subcellularLocation>
</comment>
<keyword evidence="1 10" id="KW-0963">Cytoplasm</keyword>
<keyword evidence="3 10" id="KW-0285">Flavoprotein</keyword>
<protein>
    <recommendedName>
        <fullName evidence="10">tRNA 5-methylaminomethyl-2-thiouridine biosynthesis bifunctional protein MnmC</fullName>
        <shortName evidence="10">tRNA mnm(5)s(2)U biosynthesis bifunctional protein</shortName>
    </recommendedName>
    <domain>
        <recommendedName>
            <fullName evidence="10">tRNA (mnm(5)s(2)U34)-methyltransferase</fullName>
            <ecNumber evidence="10">2.1.1.61</ecNumber>
        </recommendedName>
    </domain>
    <domain>
        <recommendedName>
            <fullName evidence="10">FAD-dependent cmnm(5)s(2)U34 oxidoreductase</fullName>
            <ecNumber evidence="10">1.5.-.-</ecNumber>
        </recommendedName>
    </domain>
</protein>
<evidence type="ECO:0000256" key="9">
    <source>
        <dbReference type="ARBA" id="ARBA00023268"/>
    </source>
</evidence>
<comment type="function">
    <text evidence="10">Catalyzes the last two steps in the biosynthesis of 5-methylaminomethyl-2-thiouridine (mnm(5)s(2)U) at the wobble position (U34) in tRNA. Catalyzes the FAD-dependent demodification of cmnm(5)s(2)U34 to nm(5)s(2)U34, followed by the transfer of a methyl group from S-adenosyl-L-methionine to nm(5)s(2)U34, to form mnm(5)s(2)U34.</text>
</comment>
<comment type="caution">
    <text evidence="13">The sequence shown here is derived from an EMBL/GenBank/DDBJ whole genome shotgun (WGS) entry which is preliminary data.</text>
</comment>
<accession>A0A368XQ68</accession>
<comment type="similarity">
    <text evidence="10">In the C-terminal section; belongs to the DAO family.</text>
</comment>
<dbReference type="InterPro" id="IPR006076">
    <property type="entry name" value="FAD-dep_OxRdtase"/>
</dbReference>
<feature type="domain" description="FAD dependent oxidoreductase" evidence="11">
    <location>
        <begin position="252"/>
        <end position="582"/>
    </location>
</feature>
<keyword evidence="5 10" id="KW-0949">S-adenosyl-L-methionine</keyword>
<keyword evidence="7 10" id="KW-0274">FAD</keyword>
<dbReference type="GO" id="GO:0050660">
    <property type="term" value="F:flavin adenine dinucleotide binding"/>
    <property type="evidence" value="ECO:0007669"/>
    <property type="project" value="UniProtKB-UniRule"/>
</dbReference>
<gene>
    <name evidence="10" type="primary">mnmC</name>
    <name evidence="13" type="ORF">DES41_10588</name>
</gene>
<evidence type="ECO:0000313" key="13">
    <source>
        <dbReference type="EMBL" id="RCW70150.1"/>
    </source>
</evidence>
<dbReference type="InterPro" id="IPR008471">
    <property type="entry name" value="MnmC-like_methylTransf"/>
</dbReference>
<dbReference type="GO" id="GO:0016645">
    <property type="term" value="F:oxidoreductase activity, acting on the CH-NH group of donors"/>
    <property type="evidence" value="ECO:0007669"/>
    <property type="project" value="InterPro"/>
</dbReference>
<dbReference type="Pfam" id="PF05430">
    <property type="entry name" value="Methyltransf_30"/>
    <property type="match status" value="1"/>
</dbReference>
<evidence type="ECO:0000256" key="7">
    <source>
        <dbReference type="ARBA" id="ARBA00022827"/>
    </source>
</evidence>
<dbReference type="Proteomes" id="UP000252884">
    <property type="component" value="Unassembled WGS sequence"/>
</dbReference>
<keyword evidence="9 10" id="KW-0511">Multifunctional enzyme</keyword>
<dbReference type="InterPro" id="IPR047785">
    <property type="entry name" value="tRNA_MNMC2"/>
</dbReference>
<sequence>MAEPIEWLADGAPYNPRFGDRYRSEAALAQARGVFLHGCGLPQAWAGRPHWAILETGFGLGLNFLVAWAAWRADPQRPARLHFVSVEAHPASAEDVLRGAAAFPELQPLADELAAQYRSLRPGVHRLRLDEGRVLLTLAIGEAQPMLRELVCQADSVFLDGFSPARNPDIWSLDTLKAVARCCRNGTRLATWTIARAVRDSLAQCGFTVQRVAGVPPKRDRLEATYAPAWTPRLRPQPWHDDGPPAQPGHCTVLGAGLAGASVARQLAERGWQVLVLDAAEAPAAGASGLPAGLFSPHDAASDTLPTQLSRAGARCTAQLLRALLREGEDYALTGVLERRLRGARALATPGDAFSAAADAAQLQAAGLPVDTPAQWHALAGWVRPVRLVQALLAHPAIRFQGGCRTTRVQATPGGWSLRSDDDCELHATPLLVVTAGIGSGALLQTQGLQTVRGQVSLGPCPPTLPVPAMPVNGHGHFIPGVPGPQGPVWLSGSSFERGDTATDLREAEQRYNLERLQALLPATGQAIAEGPAPAAWAGVRCTSADRLPLAGPWAAGLWVLTALGARGLTLAPLAAELIAARLHGEPMPLPARLVAALDPRRLRPAA</sequence>
<evidence type="ECO:0000256" key="10">
    <source>
        <dbReference type="HAMAP-Rule" id="MF_01102"/>
    </source>
</evidence>
<evidence type="ECO:0000313" key="14">
    <source>
        <dbReference type="Proteomes" id="UP000252884"/>
    </source>
</evidence>
<evidence type="ECO:0000256" key="8">
    <source>
        <dbReference type="ARBA" id="ARBA00023002"/>
    </source>
</evidence>
<feature type="domain" description="MnmC-like methyltransferase" evidence="12">
    <location>
        <begin position="104"/>
        <end position="225"/>
    </location>
</feature>
<proteinExistence type="inferred from homology"/>
<dbReference type="NCBIfam" id="TIGR03197">
    <property type="entry name" value="MnmC_Cterm"/>
    <property type="match status" value="1"/>
</dbReference>
<dbReference type="EC" id="2.1.1.61" evidence="10"/>
<dbReference type="GO" id="GO:0004808">
    <property type="term" value="F:tRNA (5-methylaminomethyl-2-thiouridylate)(34)-methyltransferase activity"/>
    <property type="evidence" value="ECO:0007669"/>
    <property type="project" value="UniProtKB-EC"/>
</dbReference>
<dbReference type="PANTHER" id="PTHR13847:SF283">
    <property type="entry name" value="TRNA 5-METHYLAMINOMETHYL-2-THIOURIDINE BIOSYNTHESIS BIFUNCTIONAL PROTEIN MNMC"/>
    <property type="match status" value="1"/>
</dbReference>
<keyword evidence="2 10" id="KW-0489">Methyltransferase</keyword>
<dbReference type="RefSeq" id="WP_114469123.1">
    <property type="nucleotide sequence ID" value="NZ_QPJK01000005.1"/>
</dbReference>
<dbReference type="EC" id="1.5.-.-" evidence="10"/>
<dbReference type="GO" id="GO:0005737">
    <property type="term" value="C:cytoplasm"/>
    <property type="evidence" value="ECO:0007669"/>
    <property type="project" value="UniProtKB-SubCell"/>
</dbReference>
<reference evidence="13 14" key="1">
    <citation type="submission" date="2018-07" db="EMBL/GenBank/DDBJ databases">
        <title>Genomic Encyclopedia of Type Strains, Phase IV (KMG-IV): sequencing the most valuable type-strain genomes for metagenomic binning, comparative biology and taxonomic classification.</title>
        <authorList>
            <person name="Goeker M."/>
        </authorList>
    </citation>
    <scope>NUCLEOTIDE SEQUENCE [LARGE SCALE GENOMIC DNA]</scope>
    <source>
        <strain evidence="13 14">DSM 21634</strain>
    </source>
</reference>
<dbReference type="GO" id="GO:0032259">
    <property type="term" value="P:methylation"/>
    <property type="evidence" value="ECO:0007669"/>
    <property type="project" value="UniProtKB-KW"/>
</dbReference>
<dbReference type="Gene3D" id="3.50.50.60">
    <property type="entry name" value="FAD/NAD(P)-binding domain"/>
    <property type="match status" value="1"/>
</dbReference>
<dbReference type="SUPFAM" id="SSF51905">
    <property type="entry name" value="FAD/NAD(P)-binding domain"/>
    <property type="match status" value="1"/>
</dbReference>
<keyword evidence="6 10" id="KW-0819">tRNA processing</keyword>
<evidence type="ECO:0000256" key="4">
    <source>
        <dbReference type="ARBA" id="ARBA00022679"/>
    </source>
</evidence>
<evidence type="ECO:0000259" key="11">
    <source>
        <dbReference type="Pfam" id="PF01266"/>
    </source>
</evidence>
<comment type="catalytic activity">
    <reaction evidence="10">
        <text>5-aminomethyl-2-thiouridine(34) in tRNA + S-adenosyl-L-methionine = 5-methylaminomethyl-2-thiouridine(34) in tRNA + S-adenosyl-L-homocysteine + H(+)</text>
        <dbReference type="Rhea" id="RHEA:19569"/>
        <dbReference type="Rhea" id="RHEA-COMP:10195"/>
        <dbReference type="Rhea" id="RHEA-COMP:10197"/>
        <dbReference type="ChEBI" id="CHEBI:15378"/>
        <dbReference type="ChEBI" id="CHEBI:57856"/>
        <dbReference type="ChEBI" id="CHEBI:59789"/>
        <dbReference type="ChEBI" id="CHEBI:74454"/>
        <dbReference type="ChEBI" id="CHEBI:74455"/>
        <dbReference type="EC" id="2.1.1.61"/>
    </reaction>
</comment>
<dbReference type="HAMAP" id="MF_01102">
    <property type="entry name" value="MnmC"/>
    <property type="match status" value="1"/>
</dbReference>
<dbReference type="InterPro" id="IPR029063">
    <property type="entry name" value="SAM-dependent_MTases_sf"/>
</dbReference>
<dbReference type="Gene3D" id="3.30.9.10">
    <property type="entry name" value="D-Amino Acid Oxidase, subunit A, domain 2"/>
    <property type="match status" value="1"/>
</dbReference>
<keyword evidence="8 10" id="KW-0560">Oxidoreductase</keyword>
<evidence type="ECO:0000256" key="3">
    <source>
        <dbReference type="ARBA" id="ARBA00022630"/>
    </source>
</evidence>
<evidence type="ECO:0000256" key="2">
    <source>
        <dbReference type="ARBA" id="ARBA00022603"/>
    </source>
</evidence>
<organism evidence="13 14">
    <name type="scientific">Pseudorhodoferax soli</name>
    <dbReference type="NCBI Taxonomy" id="545864"/>
    <lineage>
        <taxon>Bacteria</taxon>
        <taxon>Pseudomonadati</taxon>
        <taxon>Pseudomonadota</taxon>
        <taxon>Betaproteobacteria</taxon>
        <taxon>Burkholderiales</taxon>
        <taxon>Comamonadaceae</taxon>
    </lineage>
</organism>
<evidence type="ECO:0000256" key="1">
    <source>
        <dbReference type="ARBA" id="ARBA00022490"/>
    </source>
</evidence>